<name>A0A8D8ZVV6_9HEMI</name>
<evidence type="ECO:0000256" key="5">
    <source>
        <dbReference type="ARBA" id="ARBA00022670"/>
    </source>
</evidence>
<evidence type="ECO:0000313" key="13">
    <source>
        <dbReference type="EMBL" id="CAG6752811.1"/>
    </source>
</evidence>
<evidence type="ECO:0000256" key="6">
    <source>
        <dbReference type="ARBA" id="ARBA00022801"/>
    </source>
</evidence>
<dbReference type="EMBL" id="HBUF01373842">
    <property type="protein sequence ID" value="CAG6727370.1"/>
    <property type="molecule type" value="Transcribed_RNA"/>
</dbReference>
<dbReference type="AlphaFoldDB" id="A0A8D8ZVV6"/>
<sequence length="409" mass="46358">MDLKRMIKKRSSKFLERLHNMDMMFEAYLTHESGVLEPDDIPRTNNPVWILGKQYAAVQDLERIRHDITSRLWFTYRKGFVPIGDSGLTTDKGWGCMLRCGQMVIAQALLFLHLGRDWQWTVNSKEEPYLKILKMFEDRRTAPYSIHQIALTGASEGKAVGEWFGPNTVAQVLKKLAVYDDWSSIVFHVALDNTLVVSQVQKLCTTNKRGSPSHTWKPLVLVIPLRLGIHEINPVYINSIKKCFEFPQSLGVIGGKPNHALYFIGYVGNDVIFLDPHTNQNIGSVYDKEQDSEKKLDSTYHCPQAHRLHVLQMDPSIAVCFLCKTESDFESLCSQIRSDLLPEKQPLFELIEDPIADWTPLPTTRATGLVGGSNSNTCPTASCSSVRRGQCRRVSQQHGESDDDFEFLG</sequence>
<dbReference type="EMBL" id="HBUF01018586">
    <property type="protein sequence ID" value="CAG6610472.1"/>
    <property type="molecule type" value="Transcribed_RNA"/>
</dbReference>
<keyword evidence="4 11" id="KW-0963">Cytoplasm</keyword>
<dbReference type="GO" id="GO:0035973">
    <property type="term" value="P:aggrephagy"/>
    <property type="evidence" value="ECO:0007669"/>
    <property type="project" value="TreeGrafter"/>
</dbReference>
<dbReference type="GO" id="GO:0019786">
    <property type="term" value="F:protein-phosphatidylethanolamide deconjugating activity"/>
    <property type="evidence" value="ECO:0007669"/>
    <property type="project" value="InterPro"/>
</dbReference>
<dbReference type="EMBL" id="HBUF01534486">
    <property type="protein sequence ID" value="CAG6752812.1"/>
    <property type="molecule type" value="Transcribed_RNA"/>
</dbReference>
<dbReference type="GO" id="GO:0004197">
    <property type="term" value="F:cysteine-type endopeptidase activity"/>
    <property type="evidence" value="ECO:0007669"/>
    <property type="project" value="TreeGrafter"/>
</dbReference>
<keyword evidence="6 11" id="KW-0378">Hydrolase</keyword>
<evidence type="ECO:0000256" key="4">
    <source>
        <dbReference type="ARBA" id="ARBA00022490"/>
    </source>
</evidence>
<dbReference type="Pfam" id="PF03416">
    <property type="entry name" value="Peptidase_C54"/>
    <property type="match status" value="1"/>
</dbReference>
<dbReference type="EMBL" id="HBUF01315487">
    <property type="protein sequence ID" value="CAG6693944.1"/>
    <property type="molecule type" value="Transcribed_RNA"/>
</dbReference>
<evidence type="ECO:0000256" key="11">
    <source>
        <dbReference type="RuleBase" id="RU363115"/>
    </source>
</evidence>
<comment type="catalytic activity">
    <reaction evidence="10">
        <text>[protein]-C-terminal L-amino acid-glycyl-phosphatidylethanolamide + H2O = [protein]-C-terminal L-amino acid-glycine + a 1,2-diacyl-sn-glycero-3-phosphoethanolamine</text>
        <dbReference type="Rhea" id="RHEA:67548"/>
        <dbReference type="Rhea" id="RHEA-COMP:17323"/>
        <dbReference type="Rhea" id="RHEA-COMP:17324"/>
        <dbReference type="ChEBI" id="CHEBI:15377"/>
        <dbReference type="ChEBI" id="CHEBI:64612"/>
        <dbReference type="ChEBI" id="CHEBI:172940"/>
        <dbReference type="ChEBI" id="CHEBI:172941"/>
    </reaction>
    <physiologicalReaction direction="left-to-right" evidence="10">
        <dbReference type="Rhea" id="RHEA:67549"/>
    </physiologicalReaction>
</comment>
<dbReference type="GO" id="GO:0016485">
    <property type="term" value="P:protein processing"/>
    <property type="evidence" value="ECO:0007669"/>
    <property type="project" value="TreeGrafter"/>
</dbReference>
<dbReference type="GO" id="GO:0005737">
    <property type="term" value="C:cytoplasm"/>
    <property type="evidence" value="ECO:0007669"/>
    <property type="project" value="UniProtKB-SubCell"/>
</dbReference>
<dbReference type="EMBL" id="HBUF01373841">
    <property type="protein sequence ID" value="CAG6727369.1"/>
    <property type="molecule type" value="Transcribed_RNA"/>
</dbReference>
<dbReference type="EMBL" id="HBUF01315486">
    <property type="protein sequence ID" value="CAG6693943.1"/>
    <property type="molecule type" value="Transcribed_RNA"/>
</dbReference>
<reference evidence="13" key="1">
    <citation type="submission" date="2021-05" db="EMBL/GenBank/DDBJ databases">
        <authorList>
            <person name="Alioto T."/>
            <person name="Alioto T."/>
            <person name="Gomez Garrido J."/>
        </authorList>
    </citation>
    <scope>NUCLEOTIDE SEQUENCE</scope>
</reference>
<keyword evidence="3" id="KW-0813">Transport</keyword>
<evidence type="ECO:0000256" key="10">
    <source>
        <dbReference type="ARBA" id="ARBA00029362"/>
    </source>
</evidence>
<keyword evidence="5 11" id="KW-0645">Protease</keyword>
<dbReference type="EMBL" id="HBUF01373843">
    <property type="protein sequence ID" value="CAG6727371.1"/>
    <property type="molecule type" value="Transcribed_RNA"/>
</dbReference>
<dbReference type="InterPro" id="IPR038765">
    <property type="entry name" value="Papain-like_cys_pep_sf"/>
</dbReference>
<dbReference type="GO" id="GO:0034727">
    <property type="term" value="P:piecemeal microautophagy of the nucleus"/>
    <property type="evidence" value="ECO:0007669"/>
    <property type="project" value="TreeGrafter"/>
</dbReference>
<dbReference type="EC" id="3.4.22.-" evidence="11"/>
<dbReference type="EMBL" id="HBUF01534485">
    <property type="protein sequence ID" value="CAG6752811.1"/>
    <property type="molecule type" value="Transcribed_RNA"/>
</dbReference>
<dbReference type="GO" id="GO:0000423">
    <property type="term" value="P:mitophagy"/>
    <property type="evidence" value="ECO:0007669"/>
    <property type="project" value="TreeGrafter"/>
</dbReference>
<accession>A0A8D8ZVV6</accession>
<evidence type="ECO:0000259" key="12">
    <source>
        <dbReference type="Pfam" id="PF03416"/>
    </source>
</evidence>
<comment type="function">
    <text evidence="11">Cysteine protease that plays a key role in autophagy by mediating both proteolytic activation and delipidation of ATG8 family proteins.</text>
</comment>
<keyword evidence="9 11" id="KW-0072">Autophagy</keyword>
<dbReference type="GO" id="GO:0000045">
    <property type="term" value="P:autophagosome assembly"/>
    <property type="evidence" value="ECO:0007669"/>
    <property type="project" value="TreeGrafter"/>
</dbReference>
<dbReference type="PANTHER" id="PTHR22624:SF49">
    <property type="entry name" value="CYSTEINE PROTEASE"/>
    <property type="match status" value="1"/>
</dbReference>
<feature type="domain" description="Peptidase C54 catalytic" evidence="12">
    <location>
        <begin position="62"/>
        <end position="335"/>
    </location>
</feature>
<dbReference type="InterPro" id="IPR005078">
    <property type="entry name" value="Peptidase_C54"/>
</dbReference>
<evidence type="ECO:0000256" key="8">
    <source>
        <dbReference type="ARBA" id="ARBA00022927"/>
    </source>
</evidence>
<keyword evidence="7" id="KW-0788">Thiol protease</keyword>
<dbReference type="EMBL" id="HBUF01018587">
    <property type="protein sequence ID" value="CAG6610473.1"/>
    <property type="molecule type" value="Transcribed_RNA"/>
</dbReference>
<organism evidence="13">
    <name type="scientific">Cacopsylla melanoneura</name>
    <dbReference type="NCBI Taxonomy" id="428564"/>
    <lineage>
        <taxon>Eukaryota</taxon>
        <taxon>Metazoa</taxon>
        <taxon>Ecdysozoa</taxon>
        <taxon>Arthropoda</taxon>
        <taxon>Hexapoda</taxon>
        <taxon>Insecta</taxon>
        <taxon>Pterygota</taxon>
        <taxon>Neoptera</taxon>
        <taxon>Paraneoptera</taxon>
        <taxon>Hemiptera</taxon>
        <taxon>Sternorrhyncha</taxon>
        <taxon>Psylloidea</taxon>
        <taxon>Psyllidae</taxon>
        <taxon>Psyllinae</taxon>
        <taxon>Cacopsylla</taxon>
    </lineage>
</organism>
<comment type="similarity">
    <text evidence="2 11">Belongs to the peptidase C54 family.</text>
</comment>
<proteinExistence type="inferred from homology"/>
<evidence type="ECO:0000256" key="3">
    <source>
        <dbReference type="ARBA" id="ARBA00022448"/>
    </source>
</evidence>
<protein>
    <recommendedName>
        <fullName evidence="11">Cysteine protease</fullName>
        <ecNumber evidence="11">3.4.22.-</ecNumber>
    </recommendedName>
</protein>
<dbReference type="GO" id="GO:0015031">
    <property type="term" value="P:protein transport"/>
    <property type="evidence" value="ECO:0007669"/>
    <property type="project" value="UniProtKB-KW"/>
</dbReference>
<dbReference type="SUPFAM" id="SSF54001">
    <property type="entry name" value="Cysteine proteinases"/>
    <property type="match status" value="1"/>
</dbReference>
<dbReference type="PANTHER" id="PTHR22624">
    <property type="entry name" value="CYSTEINE PROTEASE ATG4"/>
    <property type="match status" value="1"/>
</dbReference>
<comment type="subcellular location">
    <subcellularLocation>
        <location evidence="1 11">Cytoplasm</location>
    </subcellularLocation>
</comment>
<evidence type="ECO:0000256" key="1">
    <source>
        <dbReference type="ARBA" id="ARBA00004496"/>
    </source>
</evidence>
<keyword evidence="8 11" id="KW-0653">Protein transport</keyword>
<dbReference type="InterPro" id="IPR046792">
    <property type="entry name" value="Peptidase_C54_cat"/>
</dbReference>
<evidence type="ECO:0000256" key="9">
    <source>
        <dbReference type="ARBA" id="ARBA00023006"/>
    </source>
</evidence>
<evidence type="ECO:0000256" key="2">
    <source>
        <dbReference type="ARBA" id="ARBA00010958"/>
    </source>
</evidence>
<evidence type="ECO:0000256" key="7">
    <source>
        <dbReference type="ARBA" id="ARBA00022807"/>
    </source>
</evidence>